<evidence type="ECO:0000256" key="1">
    <source>
        <dbReference type="SAM" id="Coils"/>
    </source>
</evidence>
<sequence length="127" mass="14794">MTRFTDDFLRELDAQITRERQAMINAAQSQRREYERMVQSYARNREEFRKAVMGIPPSYLLERERQLSAPRPRPRPPVLQERGPRIKPPARLKRHKGLTLLIGGTVAFVALTLLVLYIAQSMTNPLH</sequence>
<evidence type="ECO:0000256" key="2">
    <source>
        <dbReference type="SAM" id="MobiDB-lite"/>
    </source>
</evidence>
<feature type="coiled-coil region" evidence="1">
    <location>
        <begin position="24"/>
        <end position="51"/>
    </location>
</feature>
<feature type="transmembrane region" description="Helical" evidence="3">
    <location>
        <begin position="97"/>
        <end position="119"/>
    </location>
</feature>
<reference evidence="4 5" key="1">
    <citation type="submission" date="2015-08" db="EMBL/GenBank/DDBJ databases">
        <authorList>
            <person name="Davis N."/>
            <person name="Domingos A."/>
            <person name="Holland C."/>
            <person name="Houk L.J."/>
            <person name="Hueter N."/>
            <person name="Molina L."/>
            <person name="Sontag M."/>
            <person name="Saintfleur O."/>
            <person name="Swinford C."/>
            <person name="Villalobos-Ayala K."/>
            <person name="Carroll M."/>
            <person name="Cottrell-Yongye A."/>
            <person name="D'Elia T."/>
            <person name="Delesalle V.A."/>
            <person name="Bradley K.W."/>
            <person name="Asai D.J."/>
            <person name="Bowman C.A."/>
            <person name="Russell D.A."/>
            <person name="Pope W.H."/>
            <person name="Jacobs-Sera D."/>
            <person name="Hendrix R.W."/>
            <person name="Hatfull G.F."/>
        </authorList>
    </citation>
    <scope>NUCLEOTIDE SEQUENCE [LARGE SCALE GENOMIC DNA]</scope>
</reference>
<keyword evidence="3" id="KW-0472">Membrane</keyword>
<feature type="region of interest" description="Disordered" evidence="2">
    <location>
        <begin position="63"/>
        <end position="89"/>
    </location>
</feature>
<evidence type="ECO:0000313" key="4">
    <source>
        <dbReference type="EMBL" id="ALA06551.1"/>
    </source>
</evidence>
<proteinExistence type="predicted"/>
<organism evidence="4 5">
    <name type="scientific">Mycobacterium phage Lumos</name>
    <dbReference type="NCBI Taxonomy" id="1701852"/>
    <lineage>
        <taxon>Viruses</taxon>
        <taxon>Duplodnaviria</taxon>
        <taxon>Heunggongvirae</taxon>
        <taxon>Uroviricota</taxon>
        <taxon>Caudoviricetes</taxon>
        <taxon>Vilmaviridae</taxon>
        <taxon>Lclasvirinae</taxon>
        <taxon>Lumosvirus</taxon>
        <taxon>Lumosvirus lumos</taxon>
    </lineage>
</organism>
<evidence type="ECO:0000256" key="3">
    <source>
        <dbReference type="SAM" id="Phobius"/>
    </source>
</evidence>
<dbReference type="Proteomes" id="UP000223849">
    <property type="component" value="Segment"/>
</dbReference>
<keyword evidence="1" id="KW-0175">Coiled coil</keyword>
<keyword evidence="3" id="KW-1133">Transmembrane helix</keyword>
<keyword evidence="5" id="KW-1185">Reference proteome</keyword>
<evidence type="ECO:0000313" key="5">
    <source>
        <dbReference type="Proteomes" id="UP000223849"/>
    </source>
</evidence>
<gene>
    <name evidence="4" type="ORF">SEA_LUMOS_35</name>
</gene>
<keyword evidence="3" id="KW-0812">Transmembrane</keyword>
<name>A0A0K2CLM8_9CAUD</name>
<protein>
    <submittedName>
        <fullName evidence="4">Uncharacterized protein</fullName>
    </submittedName>
</protein>
<accession>A0A0K2CLM8</accession>
<dbReference type="EMBL" id="KT372003">
    <property type="protein sequence ID" value="ALA06551.1"/>
    <property type="molecule type" value="Genomic_DNA"/>
</dbReference>